<dbReference type="AlphaFoldDB" id="A0AAV1QTC5"/>
<organism evidence="1 2">
    <name type="scientific">Dovyalis caffra</name>
    <dbReference type="NCBI Taxonomy" id="77055"/>
    <lineage>
        <taxon>Eukaryota</taxon>
        <taxon>Viridiplantae</taxon>
        <taxon>Streptophyta</taxon>
        <taxon>Embryophyta</taxon>
        <taxon>Tracheophyta</taxon>
        <taxon>Spermatophyta</taxon>
        <taxon>Magnoliopsida</taxon>
        <taxon>eudicotyledons</taxon>
        <taxon>Gunneridae</taxon>
        <taxon>Pentapetalae</taxon>
        <taxon>rosids</taxon>
        <taxon>fabids</taxon>
        <taxon>Malpighiales</taxon>
        <taxon>Salicaceae</taxon>
        <taxon>Flacourtieae</taxon>
        <taxon>Dovyalis</taxon>
    </lineage>
</organism>
<gene>
    <name evidence="1" type="ORF">DCAF_LOCUS1745</name>
</gene>
<name>A0AAV1QTC5_9ROSI</name>
<proteinExistence type="predicted"/>
<evidence type="ECO:0000313" key="2">
    <source>
        <dbReference type="Proteomes" id="UP001314170"/>
    </source>
</evidence>
<dbReference type="Proteomes" id="UP001314170">
    <property type="component" value="Unassembled WGS sequence"/>
</dbReference>
<protein>
    <submittedName>
        <fullName evidence="1">Uncharacterized protein</fullName>
    </submittedName>
</protein>
<dbReference type="EMBL" id="CAWUPB010000246">
    <property type="protein sequence ID" value="CAK7324108.1"/>
    <property type="molecule type" value="Genomic_DNA"/>
</dbReference>
<evidence type="ECO:0000313" key="1">
    <source>
        <dbReference type="EMBL" id="CAK7324108.1"/>
    </source>
</evidence>
<accession>A0AAV1QTC5</accession>
<comment type="caution">
    <text evidence="1">The sequence shown here is derived from an EMBL/GenBank/DDBJ whole genome shotgun (WGS) entry which is preliminary data.</text>
</comment>
<reference evidence="1 2" key="1">
    <citation type="submission" date="2024-01" db="EMBL/GenBank/DDBJ databases">
        <authorList>
            <person name="Waweru B."/>
        </authorList>
    </citation>
    <scope>NUCLEOTIDE SEQUENCE [LARGE SCALE GENOMIC DNA]</scope>
</reference>
<keyword evidence="2" id="KW-1185">Reference proteome</keyword>
<sequence>MTETWDMQRCINIVKRDRVGDAQNILSTVSGERWVETDNTSKGLLWTEHTIEPKCRHEIDRGVFLQLSMSIAANDYS</sequence>